<gene>
    <name evidence="2" type="ORF">GCM10009579_77480</name>
</gene>
<dbReference type="EMBL" id="BAAAIH010000069">
    <property type="protein sequence ID" value="GAA1298233.1"/>
    <property type="molecule type" value="Genomic_DNA"/>
</dbReference>
<accession>A0ABP4I4K0</accession>
<name>A0ABP4I4K0_9ACTN</name>
<evidence type="ECO:0000313" key="2">
    <source>
        <dbReference type="EMBL" id="GAA1298233.1"/>
    </source>
</evidence>
<protein>
    <submittedName>
        <fullName evidence="2">Uncharacterized protein</fullName>
    </submittedName>
</protein>
<evidence type="ECO:0000313" key="3">
    <source>
        <dbReference type="Proteomes" id="UP001500282"/>
    </source>
</evidence>
<dbReference type="Proteomes" id="UP001500282">
    <property type="component" value="Unassembled WGS sequence"/>
</dbReference>
<organism evidence="2 3">
    <name type="scientific">Streptomyces javensis</name>
    <dbReference type="NCBI Taxonomy" id="114698"/>
    <lineage>
        <taxon>Bacteria</taxon>
        <taxon>Bacillati</taxon>
        <taxon>Actinomycetota</taxon>
        <taxon>Actinomycetes</taxon>
        <taxon>Kitasatosporales</taxon>
        <taxon>Streptomycetaceae</taxon>
        <taxon>Streptomyces</taxon>
        <taxon>Streptomyces violaceusniger group</taxon>
    </lineage>
</organism>
<proteinExistence type="predicted"/>
<reference evidence="3" key="1">
    <citation type="journal article" date="2019" name="Int. J. Syst. Evol. Microbiol.">
        <title>The Global Catalogue of Microorganisms (GCM) 10K type strain sequencing project: providing services to taxonomists for standard genome sequencing and annotation.</title>
        <authorList>
            <consortium name="The Broad Institute Genomics Platform"/>
            <consortium name="The Broad Institute Genome Sequencing Center for Infectious Disease"/>
            <person name="Wu L."/>
            <person name="Ma J."/>
        </authorList>
    </citation>
    <scope>NUCLEOTIDE SEQUENCE [LARGE SCALE GENOMIC DNA]</scope>
    <source>
        <strain evidence="3">JCM 11448</strain>
    </source>
</reference>
<comment type="caution">
    <text evidence="2">The sequence shown here is derived from an EMBL/GenBank/DDBJ whole genome shotgun (WGS) entry which is preliminary data.</text>
</comment>
<keyword evidence="3" id="KW-1185">Reference proteome</keyword>
<evidence type="ECO:0000256" key="1">
    <source>
        <dbReference type="SAM" id="MobiDB-lite"/>
    </source>
</evidence>
<sequence length="103" mass="10962">MPGSCRRYGRGGTDTEDDAAYMGETDPFVCRRIAYAPGPGDGAAPWGMRFGRTRAATGPGNALLHHTPVRVAHHLADPGEPWRIVARLVTGPLLSSQPRNLGA</sequence>
<feature type="region of interest" description="Disordered" evidence="1">
    <location>
        <begin position="1"/>
        <end position="20"/>
    </location>
</feature>